<proteinExistence type="predicted"/>
<reference evidence="1" key="1">
    <citation type="submission" date="2021-01" db="EMBL/GenBank/DDBJ databases">
        <authorList>
            <person name="Corre E."/>
            <person name="Pelletier E."/>
            <person name="Niang G."/>
            <person name="Scheremetjew M."/>
            <person name="Finn R."/>
            <person name="Kale V."/>
            <person name="Holt S."/>
            <person name="Cochrane G."/>
            <person name="Meng A."/>
            <person name="Brown T."/>
            <person name="Cohen L."/>
        </authorList>
    </citation>
    <scope>NUCLEOTIDE SEQUENCE</scope>
    <source>
        <strain evidence="1">CCMP1381</strain>
    </source>
</reference>
<dbReference type="AlphaFoldDB" id="A0A7S2GEI3"/>
<protein>
    <submittedName>
        <fullName evidence="1">Uncharacterized protein</fullName>
    </submittedName>
</protein>
<organism evidence="1">
    <name type="scientific">Octactis speculum</name>
    <dbReference type="NCBI Taxonomy" id="3111310"/>
    <lineage>
        <taxon>Eukaryota</taxon>
        <taxon>Sar</taxon>
        <taxon>Stramenopiles</taxon>
        <taxon>Ochrophyta</taxon>
        <taxon>Dictyochophyceae</taxon>
        <taxon>Dictyochales</taxon>
        <taxon>Dictyochaceae</taxon>
        <taxon>Octactis</taxon>
    </lineage>
</organism>
<dbReference type="EMBL" id="HBGS01037114">
    <property type="protein sequence ID" value="CAD9444115.1"/>
    <property type="molecule type" value="Transcribed_RNA"/>
</dbReference>
<gene>
    <name evidence="1" type="ORF">DSPE1174_LOCUS19250</name>
</gene>
<accession>A0A7S2GEI3</accession>
<evidence type="ECO:0000313" key="1">
    <source>
        <dbReference type="EMBL" id="CAD9444115.1"/>
    </source>
</evidence>
<sequence length="138" mass="15291">MGTNHPCSGEGRAAKETVVKLRTNITPCDSWPDAITSWRKENKLGGRHPITQKRADATHTGLSVPFLKSILQKNIRRGFSAAAARVSFELACVDWSQLIRRLVVIMVEDSVPHPAAPLLVWLLLADSRSMKSSHTHNE</sequence>
<dbReference type="Gene3D" id="1.20.272.10">
    <property type="match status" value="1"/>
</dbReference>
<name>A0A7S2GEI3_9STRA</name>